<accession>A0A0P4W866</accession>
<evidence type="ECO:0000259" key="1">
    <source>
        <dbReference type="PROSITE" id="PS50994"/>
    </source>
</evidence>
<sequence length="159" mass="17685">MLTERLTSWLEVAQLPSDATSSKIMSQLRHYFARWGVPEQTSTDGRTNLMSEEMTAFFKKWGIAVHFSSAHYPQSNGGAEAAVKSVKRMLMSNMGASLRNDSISHALLQYLNMPLHMASRSPQCSSTQTRNCVLVFLLSHRGCVLTSTAGEHYANVSDR</sequence>
<name>A0A0P4W866_SCYOL</name>
<dbReference type="AlphaFoldDB" id="A0A0P4W866"/>
<protein>
    <recommendedName>
        <fullName evidence="1">Integrase catalytic domain-containing protein</fullName>
    </recommendedName>
</protein>
<organism evidence="2">
    <name type="scientific">Scylla olivacea</name>
    <name type="common">Orange mud crab</name>
    <name type="synonym">Cancer olivacea</name>
    <dbReference type="NCBI Taxonomy" id="85551"/>
    <lineage>
        <taxon>Eukaryota</taxon>
        <taxon>Metazoa</taxon>
        <taxon>Ecdysozoa</taxon>
        <taxon>Arthropoda</taxon>
        <taxon>Crustacea</taxon>
        <taxon>Multicrustacea</taxon>
        <taxon>Malacostraca</taxon>
        <taxon>Eumalacostraca</taxon>
        <taxon>Eucarida</taxon>
        <taxon>Decapoda</taxon>
        <taxon>Pleocyemata</taxon>
        <taxon>Brachyura</taxon>
        <taxon>Eubrachyura</taxon>
        <taxon>Portunoidea</taxon>
        <taxon>Portunidae</taxon>
        <taxon>Portuninae</taxon>
        <taxon>Scylla</taxon>
    </lineage>
</organism>
<dbReference type="InterPro" id="IPR050951">
    <property type="entry name" value="Retrovirus_Pol_polyprotein"/>
</dbReference>
<dbReference type="InterPro" id="IPR001584">
    <property type="entry name" value="Integrase_cat-core"/>
</dbReference>
<proteinExistence type="predicted"/>
<feature type="domain" description="Integrase catalytic" evidence="1">
    <location>
        <begin position="1"/>
        <end position="130"/>
    </location>
</feature>
<dbReference type="GO" id="GO:0003676">
    <property type="term" value="F:nucleic acid binding"/>
    <property type="evidence" value="ECO:0007669"/>
    <property type="project" value="InterPro"/>
</dbReference>
<dbReference type="PROSITE" id="PS50994">
    <property type="entry name" value="INTEGRASE"/>
    <property type="match status" value="1"/>
</dbReference>
<dbReference type="EMBL" id="GDRN01108530">
    <property type="protein sequence ID" value="JAI57220.1"/>
    <property type="molecule type" value="Transcribed_RNA"/>
</dbReference>
<dbReference type="InterPro" id="IPR012337">
    <property type="entry name" value="RNaseH-like_sf"/>
</dbReference>
<dbReference type="PANTHER" id="PTHR37984:SF5">
    <property type="entry name" value="PROTEIN NYNRIN-LIKE"/>
    <property type="match status" value="1"/>
</dbReference>
<reference evidence="2" key="1">
    <citation type="submission" date="2015-09" db="EMBL/GenBank/DDBJ databases">
        <title>Scylla olivacea transcriptome.</title>
        <authorList>
            <person name="Ikhwanuddin M."/>
        </authorList>
    </citation>
    <scope>NUCLEOTIDE SEQUENCE</scope>
</reference>
<dbReference type="PANTHER" id="PTHR37984">
    <property type="entry name" value="PROTEIN CBG26694"/>
    <property type="match status" value="1"/>
</dbReference>
<evidence type="ECO:0000313" key="2">
    <source>
        <dbReference type="EMBL" id="JAI57220.1"/>
    </source>
</evidence>
<dbReference type="Gene3D" id="3.30.420.10">
    <property type="entry name" value="Ribonuclease H-like superfamily/Ribonuclease H"/>
    <property type="match status" value="1"/>
</dbReference>
<dbReference type="GO" id="GO:0015074">
    <property type="term" value="P:DNA integration"/>
    <property type="evidence" value="ECO:0007669"/>
    <property type="project" value="InterPro"/>
</dbReference>
<dbReference type="SUPFAM" id="SSF53098">
    <property type="entry name" value="Ribonuclease H-like"/>
    <property type="match status" value="1"/>
</dbReference>
<dbReference type="InterPro" id="IPR036397">
    <property type="entry name" value="RNaseH_sf"/>
</dbReference>